<gene>
    <name evidence="1" type="ORF">DXB93_13335</name>
</gene>
<dbReference type="EMBL" id="QUSL01000024">
    <property type="protein sequence ID" value="RGD82729.1"/>
    <property type="molecule type" value="Genomic_DNA"/>
</dbReference>
<proteinExistence type="predicted"/>
<dbReference type="InterPro" id="IPR027417">
    <property type="entry name" value="P-loop_NTPase"/>
</dbReference>
<sequence length="136" mass="15627">MISTVGLTLIGAPQKTGKTFFGLQLCDAISEGKDFLGKKVQKGTALYLAFEDKKVNIRKRLKHMQIQPKDNFIIDILKPDPLYDLEARIEKGLQVNSDLKIVVVDTFQKIRRNKERDYDNEYDETTAYHELAYKSS</sequence>
<evidence type="ECO:0008006" key="3">
    <source>
        <dbReference type="Google" id="ProtNLM"/>
    </source>
</evidence>
<evidence type="ECO:0000313" key="1">
    <source>
        <dbReference type="EMBL" id="RGD82729.1"/>
    </source>
</evidence>
<protein>
    <recommendedName>
        <fullName evidence="3">AAA family ATPase</fullName>
    </recommendedName>
</protein>
<name>A0A3E3EAI1_9FIRM</name>
<comment type="caution">
    <text evidence="1">The sequence shown here is derived from an EMBL/GenBank/DDBJ whole genome shotgun (WGS) entry which is preliminary data.</text>
</comment>
<dbReference type="AlphaFoldDB" id="A0A3E3EAI1"/>
<evidence type="ECO:0000313" key="2">
    <source>
        <dbReference type="Proteomes" id="UP000261032"/>
    </source>
</evidence>
<accession>A0A3E3EAI1</accession>
<dbReference type="Gene3D" id="3.40.50.300">
    <property type="entry name" value="P-loop containing nucleotide triphosphate hydrolases"/>
    <property type="match status" value="1"/>
</dbReference>
<reference evidence="1 2" key="1">
    <citation type="submission" date="2018-08" db="EMBL/GenBank/DDBJ databases">
        <title>A genome reference for cultivated species of the human gut microbiota.</title>
        <authorList>
            <person name="Zou Y."/>
            <person name="Xue W."/>
            <person name="Luo G."/>
        </authorList>
    </citation>
    <scope>NUCLEOTIDE SEQUENCE [LARGE SCALE GENOMIC DNA]</scope>
    <source>
        <strain evidence="1 2">OM06-4</strain>
    </source>
</reference>
<dbReference type="Proteomes" id="UP000261032">
    <property type="component" value="Unassembled WGS sequence"/>
</dbReference>
<organism evidence="1 2">
    <name type="scientific">Thomasclavelia ramosa</name>
    <dbReference type="NCBI Taxonomy" id="1547"/>
    <lineage>
        <taxon>Bacteria</taxon>
        <taxon>Bacillati</taxon>
        <taxon>Bacillota</taxon>
        <taxon>Erysipelotrichia</taxon>
        <taxon>Erysipelotrichales</taxon>
        <taxon>Coprobacillaceae</taxon>
        <taxon>Thomasclavelia</taxon>
    </lineage>
</organism>
<dbReference type="Pfam" id="PF13481">
    <property type="entry name" value="AAA_25"/>
    <property type="match status" value="1"/>
</dbReference>
<dbReference type="SUPFAM" id="SSF52540">
    <property type="entry name" value="P-loop containing nucleoside triphosphate hydrolases"/>
    <property type="match status" value="1"/>
</dbReference>